<dbReference type="Proteomes" id="UP000529417">
    <property type="component" value="Unassembled WGS sequence"/>
</dbReference>
<gene>
    <name evidence="2" type="ORF">HUK65_01075</name>
</gene>
<dbReference type="RefSeq" id="WP_179904274.1">
    <property type="nucleotide sequence ID" value="NZ_JACBXS010000002.1"/>
</dbReference>
<dbReference type="EMBL" id="JACBXS010000002">
    <property type="protein sequence ID" value="NYS23566.1"/>
    <property type="molecule type" value="Genomic_DNA"/>
</dbReference>
<dbReference type="AlphaFoldDB" id="A0A7Z0HWD9"/>
<proteinExistence type="predicted"/>
<reference evidence="2 3" key="1">
    <citation type="journal article" date="2000" name="Arch. Microbiol.">
        <title>Rhodobaca bogoriensis gen. nov. and sp. nov., an alkaliphilic purple nonsulfur bacterium from African Rift Valley soda lakes.</title>
        <authorList>
            <person name="Milford A.D."/>
            <person name="Achenbach L.A."/>
            <person name="Jung D.O."/>
            <person name="Madigan M.T."/>
        </authorList>
    </citation>
    <scope>NUCLEOTIDE SEQUENCE [LARGE SCALE GENOMIC DNA]</scope>
    <source>
        <strain evidence="2 3">2376</strain>
    </source>
</reference>
<evidence type="ECO:0008006" key="4">
    <source>
        <dbReference type="Google" id="ProtNLM"/>
    </source>
</evidence>
<dbReference type="Gene3D" id="1.10.150.20">
    <property type="entry name" value="5' to 3' exonuclease, C-terminal subdomain"/>
    <property type="match status" value="1"/>
</dbReference>
<keyword evidence="1" id="KW-0812">Transmembrane</keyword>
<accession>A0A7Z0HWD9</accession>
<evidence type="ECO:0000256" key="1">
    <source>
        <dbReference type="SAM" id="Phobius"/>
    </source>
</evidence>
<keyword evidence="1" id="KW-0472">Membrane</keyword>
<organism evidence="2 3">
    <name type="scientific">Rhabdonatronobacter sediminivivens</name>
    <dbReference type="NCBI Taxonomy" id="2743469"/>
    <lineage>
        <taxon>Bacteria</taxon>
        <taxon>Pseudomonadati</taxon>
        <taxon>Pseudomonadota</taxon>
        <taxon>Alphaproteobacteria</taxon>
        <taxon>Rhodobacterales</taxon>
        <taxon>Paracoccaceae</taxon>
        <taxon>Rhabdonatronobacter</taxon>
    </lineage>
</organism>
<sequence>MTERKMENAPPLVGWTIATGAGAVAFGASLAAVGLDGNQSVFIGAVVALIVGTVFTVVDRALPPQIGPGNAPSVGKSAPAKAAPAAPSVDLSKLDGVRPQGISGPFNGTADDLQKITGIGPVLEQKLNGIGIYHYSQIAAWSEDEVTWVDSFLEFKGRIARDNWIDQARELASDATAKD</sequence>
<protein>
    <recommendedName>
        <fullName evidence="4">NADH-quinone oxidoreductase subunit E</fullName>
    </recommendedName>
</protein>
<name>A0A7Z0HWD9_9RHOB</name>
<keyword evidence="3" id="KW-1185">Reference proteome</keyword>
<keyword evidence="1" id="KW-1133">Transmembrane helix</keyword>
<comment type="caution">
    <text evidence="2">The sequence shown here is derived from an EMBL/GenBank/DDBJ whole genome shotgun (WGS) entry which is preliminary data.</text>
</comment>
<feature type="transmembrane region" description="Helical" evidence="1">
    <location>
        <begin position="41"/>
        <end position="58"/>
    </location>
</feature>
<feature type="transmembrane region" description="Helical" evidence="1">
    <location>
        <begin position="12"/>
        <end position="35"/>
    </location>
</feature>
<evidence type="ECO:0000313" key="2">
    <source>
        <dbReference type="EMBL" id="NYS23566.1"/>
    </source>
</evidence>
<evidence type="ECO:0000313" key="3">
    <source>
        <dbReference type="Proteomes" id="UP000529417"/>
    </source>
</evidence>